<evidence type="ECO:0000256" key="3">
    <source>
        <dbReference type="ARBA" id="ARBA00022989"/>
    </source>
</evidence>
<gene>
    <name evidence="6" type="ORF">FD47_GL001272</name>
</gene>
<feature type="transmembrane region" description="Helical" evidence="5">
    <location>
        <begin position="206"/>
        <end position="227"/>
    </location>
</feature>
<dbReference type="InterPro" id="IPR008217">
    <property type="entry name" value="Ccc1_fam"/>
</dbReference>
<feature type="transmembrane region" description="Helical" evidence="5">
    <location>
        <begin position="146"/>
        <end position="167"/>
    </location>
</feature>
<comment type="caution">
    <text evidence="6">The sequence shown here is derived from an EMBL/GenBank/DDBJ whole genome shotgun (WGS) entry which is preliminary data.</text>
</comment>
<dbReference type="GO" id="GO:0012505">
    <property type="term" value="C:endomembrane system"/>
    <property type="evidence" value="ECO:0007669"/>
    <property type="project" value="UniProtKB-SubCell"/>
</dbReference>
<dbReference type="GO" id="GO:0005384">
    <property type="term" value="F:manganese ion transmembrane transporter activity"/>
    <property type="evidence" value="ECO:0007669"/>
    <property type="project" value="InterPro"/>
</dbReference>
<organism evidence="6 7">
    <name type="scientific">Lentilactobacillus parafarraginis DSM 18390 = JCM 14109</name>
    <dbReference type="NCBI Taxonomy" id="1423786"/>
    <lineage>
        <taxon>Bacteria</taxon>
        <taxon>Bacillati</taxon>
        <taxon>Bacillota</taxon>
        <taxon>Bacilli</taxon>
        <taxon>Lactobacillales</taxon>
        <taxon>Lactobacillaceae</taxon>
        <taxon>Lentilactobacillus</taxon>
    </lineage>
</organism>
<keyword evidence="3 5" id="KW-1133">Transmembrane helix</keyword>
<feature type="transmembrane region" description="Helical" evidence="5">
    <location>
        <begin position="173"/>
        <end position="194"/>
    </location>
</feature>
<evidence type="ECO:0000256" key="4">
    <source>
        <dbReference type="ARBA" id="ARBA00023136"/>
    </source>
</evidence>
<dbReference type="RefSeq" id="WP_054734658.1">
    <property type="nucleotide sequence ID" value="NZ_AZFZ01000028.1"/>
</dbReference>
<evidence type="ECO:0000256" key="1">
    <source>
        <dbReference type="ARBA" id="ARBA00004127"/>
    </source>
</evidence>
<name>A0A0R1YVA4_9LACO</name>
<dbReference type="CDD" id="cd02432">
    <property type="entry name" value="Nodulin-21_like_1"/>
    <property type="match status" value="1"/>
</dbReference>
<dbReference type="AlphaFoldDB" id="A0A0R1YVA4"/>
<dbReference type="Proteomes" id="UP000051010">
    <property type="component" value="Unassembled WGS sequence"/>
</dbReference>
<evidence type="ECO:0000313" key="6">
    <source>
        <dbReference type="EMBL" id="KRM43755.1"/>
    </source>
</evidence>
<reference evidence="6 7" key="1">
    <citation type="journal article" date="2015" name="Genome Announc.">
        <title>Expanding the biotechnology potential of lactobacilli through comparative genomics of 213 strains and associated genera.</title>
        <authorList>
            <person name="Sun Z."/>
            <person name="Harris H.M."/>
            <person name="McCann A."/>
            <person name="Guo C."/>
            <person name="Argimon S."/>
            <person name="Zhang W."/>
            <person name="Yang X."/>
            <person name="Jeffery I.B."/>
            <person name="Cooney J.C."/>
            <person name="Kagawa T.F."/>
            <person name="Liu W."/>
            <person name="Song Y."/>
            <person name="Salvetti E."/>
            <person name="Wrobel A."/>
            <person name="Rasinkangas P."/>
            <person name="Parkhill J."/>
            <person name="Rea M.C."/>
            <person name="O'Sullivan O."/>
            <person name="Ritari J."/>
            <person name="Douillard F.P."/>
            <person name="Paul Ross R."/>
            <person name="Yang R."/>
            <person name="Briner A.E."/>
            <person name="Felis G.E."/>
            <person name="de Vos W.M."/>
            <person name="Barrangou R."/>
            <person name="Klaenhammer T.R."/>
            <person name="Caufield P.W."/>
            <person name="Cui Y."/>
            <person name="Zhang H."/>
            <person name="O'Toole P.W."/>
        </authorList>
    </citation>
    <scope>NUCLEOTIDE SEQUENCE [LARGE SCALE GENOMIC DNA]</scope>
    <source>
        <strain evidence="6 7">DSM 18390</strain>
    </source>
</reference>
<dbReference type="PATRIC" id="fig|1423786.4.peg.1370"/>
<dbReference type="PANTHER" id="PTHR31851">
    <property type="entry name" value="FE(2+)/MN(2+) TRANSPORTER PCL1"/>
    <property type="match status" value="1"/>
</dbReference>
<feature type="transmembrane region" description="Helical" evidence="5">
    <location>
        <begin position="46"/>
        <end position="69"/>
    </location>
</feature>
<keyword evidence="4 5" id="KW-0472">Membrane</keyword>
<proteinExistence type="predicted"/>
<comment type="subcellular location">
    <subcellularLocation>
        <location evidence="1">Endomembrane system</location>
        <topology evidence="1">Multi-pass membrane protein</topology>
    </subcellularLocation>
</comment>
<dbReference type="GO" id="GO:0030026">
    <property type="term" value="P:intracellular manganese ion homeostasis"/>
    <property type="evidence" value="ECO:0007669"/>
    <property type="project" value="InterPro"/>
</dbReference>
<accession>A0A0R1YVA4</accession>
<protein>
    <submittedName>
        <fullName evidence="6">Membrane protein</fullName>
    </submittedName>
</protein>
<feature type="transmembrane region" description="Helical" evidence="5">
    <location>
        <begin position="20"/>
        <end position="40"/>
    </location>
</feature>
<sequence length="229" mass="23896">MAQNAKKKTLAQKINVMRAAVMGANDGIVSVAGIVIGVAGATSSNFAIFISGISGMLAGTVSMAMGEFVSVNTQKDSQRNAISHQKQALADSYDHEFNTVQQKLDSDGITADLAEQATKEMMNKDPLKTSVRQKYGFNVGEYTNPLSAAIASMISFPTGSILPLVAITTFPSSIRVLATGIAVIIALAITGYSAAKLGNSNTTRGIIRNVVSGILTMIVTYTIGTLIGS</sequence>
<keyword evidence="2 5" id="KW-0812">Transmembrane</keyword>
<dbReference type="EMBL" id="AZFZ01000028">
    <property type="protein sequence ID" value="KRM43755.1"/>
    <property type="molecule type" value="Genomic_DNA"/>
</dbReference>
<evidence type="ECO:0000256" key="2">
    <source>
        <dbReference type="ARBA" id="ARBA00022692"/>
    </source>
</evidence>
<evidence type="ECO:0000313" key="7">
    <source>
        <dbReference type="Proteomes" id="UP000051010"/>
    </source>
</evidence>
<evidence type="ECO:0000256" key="5">
    <source>
        <dbReference type="SAM" id="Phobius"/>
    </source>
</evidence>
<dbReference type="Pfam" id="PF01988">
    <property type="entry name" value="VIT1"/>
    <property type="match status" value="1"/>
</dbReference>